<dbReference type="InterPro" id="IPR045133">
    <property type="entry name" value="IRE1/2-like"/>
</dbReference>
<dbReference type="InterPro" id="IPR000719">
    <property type="entry name" value="Prot_kinase_dom"/>
</dbReference>
<evidence type="ECO:0000259" key="1">
    <source>
        <dbReference type="PROSITE" id="PS50011"/>
    </source>
</evidence>
<dbReference type="SMART" id="SM00220">
    <property type="entry name" value="S_TKc"/>
    <property type="match status" value="1"/>
</dbReference>
<protein>
    <recommendedName>
        <fullName evidence="1">Protein kinase domain-containing protein</fullName>
    </recommendedName>
</protein>
<dbReference type="OrthoDB" id="5987198at2759"/>
<name>A0A8J2VYQ8_9CRUS</name>
<dbReference type="GO" id="GO:0004674">
    <property type="term" value="F:protein serine/threonine kinase activity"/>
    <property type="evidence" value="ECO:0007669"/>
    <property type="project" value="InterPro"/>
</dbReference>
<dbReference type="Gene3D" id="1.10.510.10">
    <property type="entry name" value="Transferase(Phosphotransferase) domain 1"/>
    <property type="match status" value="2"/>
</dbReference>
<dbReference type="Proteomes" id="UP000789390">
    <property type="component" value="Unassembled WGS sequence"/>
</dbReference>
<dbReference type="InterPro" id="IPR011009">
    <property type="entry name" value="Kinase-like_dom_sf"/>
</dbReference>
<dbReference type="GO" id="GO:1990604">
    <property type="term" value="C:IRE1-TRAF2-ASK1 complex"/>
    <property type="evidence" value="ECO:0007669"/>
    <property type="project" value="TreeGrafter"/>
</dbReference>
<dbReference type="GO" id="GO:0004521">
    <property type="term" value="F:RNA endonuclease activity"/>
    <property type="evidence" value="ECO:0007669"/>
    <property type="project" value="InterPro"/>
</dbReference>
<dbReference type="PANTHER" id="PTHR13954:SF6">
    <property type="entry name" value="NON-SPECIFIC SERINE_THREONINE PROTEIN KINASE"/>
    <property type="match status" value="1"/>
</dbReference>
<reference evidence="2" key="1">
    <citation type="submission" date="2021-11" db="EMBL/GenBank/DDBJ databases">
        <authorList>
            <person name="Schell T."/>
        </authorList>
    </citation>
    <scope>NUCLEOTIDE SEQUENCE</scope>
    <source>
        <strain evidence="2">M5</strain>
    </source>
</reference>
<dbReference type="GO" id="GO:0051082">
    <property type="term" value="F:unfolded protein binding"/>
    <property type="evidence" value="ECO:0007669"/>
    <property type="project" value="TreeGrafter"/>
</dbReference>
<keyword evidence="3" id="KW-1185">Reference proteome</keyword>
<proteinExistence type="predicted"/>
<organism evidence="2 3">
    <name type="scientific">Daphnia galeata</name>
    <dbReference type="NCBI Taxonomy" id="27404"/>
    <lineage>
        <taxon>Eukaryota</taxon>
        <taxon>Metazoa</taxon>
        <taxon>Ecdysozoa</taxon>
        <taxon>Arthropoda</taxon>
        <taxon>Crustacea</taxon>
        <taxon>Branchiopoda</taxon>
        <taxon>Diplostraca</taxon>
        <taxon>Cladocera</taxon>
        <taxon>Anomopoda</taxon>
        <taxon>Daphniidae</taxon>
        <taxon>Daphnia</taxon>
    </lineage>
</organism>
<dbReference type="PROSITE" id="PS50011">
    <property type="entry name" value="PROTEIN_KINASE_DOM"/>
    <property type="match status" value="1"/>
</dbReference>
<dbReference type="PANTHER" id="PTHR13954">
    <property type="entry name" value="IRE1-RELATED"/>
    <property type="match status" value="1"/>
</dbReference>
<dbReference type="Pfam" id="PF00069">
    <property type="entry name" value="Pkinase"/>
    <property type="match status" value="1"/>
</dbReference>
<dbReference type="SUPFAM" id="SSF56112">
    <property type="entry name" value="Protein kinase-like (PK-like)"/>
    <property type="match status" value="1"/>
</dbReference>
<sequence length="217" mass="24984">MTRLRLVLIKSLASLCDPDSLSASIFITPGRSTATTIRYYIFDLAPCSLYYFCQGNYTGKIPSDGEALKQMAKGLFYIHRQQFVHRDIKPSNIFISKNEPVKLMLANFSLYVDDDEPAKTFTISSDTWALGCAFFYFLTRGIHPFGTNSKKIRYNMLVKQRPSVEFETRFKTLQSSNNEMVEVYQLIRDMIKVEPSKRIPLELVIEKLERIYPADSS</sequence>
<dbReference type="PROSITE" id="PS00108">
    <property type="entry name" value="PROTEIN_KINASE_ST"/>
    <property type="match status" value="1"/>
</dbReference>
<gene>
    <name evidence="2" type="ORF">DGAL_LOCUS953</name>
</gene>
<dbReference type="GO" id="GO:0005524">
    <property type="term" value="F:ATP binding"/>
    <property type="evidence" value="ECO:0007669"/>
    <property type="project" value="InterPro"/>
</dbReference>
<evidence type="ECO:0000313" key="2">
    <source>
        <dbReference type="EMBL" id="CAH0098848.1"/>
    </source>
</evidence>
<comment type="caution">
    <text evidence="2">The sequence shown here is derived from an EMBL/GenBank/DDBJ whole genome shotgun (WGS) entry which is preliminary data.</text>
</comment>
<dbReference type="InterPro" id="IPR008271">
    <property type="entry name" value="Ser/Thr_kinase_AS"/>
</dbReference>
<dbReference type="GO" id="GO:0036498">
    <property type="term" value="P:IRE1-mediated unfolded protein response"/>
    <property type="evidence" value="ECO:0007669"/>
    <property type="project" value="TreeGrafter"/>
</dbReference>
<dbReference type="EMBL" id="CAKKLH010000009">
    <property type="protein sequence ID" value="CAH0098848.1"/>
    <property type="molecule type" value="Genomic_DNA"/>
</dbReference>
<dbReference type="GO" id="GO:0070059">
    <property type="term" value="P:intrinsic apoptotic signaling pathway in response to endoplasmic reticulum stress"/>
    <property type="evidence" value="ECO:0007669"/>
    <property type="project" value="TreeGrafter"/>
</dbReference>
<feature type="domain" description="Protein kinase" evidence="1">
    <location>
        <begin position="1"/>
        <end position="211"/>
    </location>
</feature>
<accession>A0A8J2VYQ8</accession>
<evidence type="ECO:0000313" key="3">
    <source>
        <dbReference type="Proteomes" id="UP000789390"/>
    </source>
</evidence>
<dbReference type="AlphaFoldDB" id="A0A8J2VYQ8"/>